<proteinExistence type="predicted"/>
<evidence type="ECO:0000313" key="2">
    <source>
        <dbReference type="EMBL" id="MBB4625167.1"/>
    </source>
</evidence>
<evidence type="ECO:0000313" key="3">
    <source>
        <dbReference type="Proteomes" id="UP000533637"/>
    </source>
</evidence>
<dbReference type="RefSeq" id="WP_165359937.1">
    <property type="nucleotide sequence ID" value="NZ_BMPB01000021.1"/>
</dbReference>
<sequence length="294" mass="34212">MIAGAALKIIYPEKQIRWDEKRQGEYDENTYQIDLSIYSYDNVIMGEAKDHIKQSSKVSRPEIDKLAGSLIELNYDSGLFFSATDYTEDAYRKSADSIKNPNAKNISLVHVRPSEPQDRDGRLEVINISVVVYKLDTSKILLQPLLEQADLERYNDKVNIQMPLKSKTRFGRDHFKAEAWGDFMDEKDNVLGSYHFVKEFTEEERSQPERMETEEKGVWNNVVGEMIFGDEKFMLSRIGYHFYYIPEEMEFNIEQTGTPVLLIKYADSSDEVDKLITDEELRKIQFKDNGEIIL</sequence>
<name>A0ABR6KWA2_9BACT</name>
<protein>
    <recommendedName>
        <fullName evidence="1">Restriction endonuclease type IV Mrr domain-containing protein</fullName>
    </recommendedName>
</protein>
<gene>
    <name evidence="2" type="ORF">GGQ57_005114</name>
</gene>
<feature type="domain" description="Restriction endonuclease type IV Mrr" evidence="1">
    <location>
        <begin position="30"/>
        <end position="96"/>
    </location>
</feature>
<organism evidence="2 3">
    <name type="scientific">Parabacteroides faecis</name>
    <dbReference type="NCBI Taxonomy" id="1217282"/>
    <lineage>
        <taxon>Bacteria</taxon>
        <taxon>Pseudomonadati</taxon>
        <taxon>Bacteroidota</taxon>
        <taxon>Bacteroidia</taxon>
        <taxon>Bacteroidales</taxon>
        <taxon>Tannerellaceae</taxon>
        <taxon>Parabacteroides</taxon>
    </lineage>
</organism>
<dbReference type="Gene3D" id="3.40.1350.10">
    <property type="match status" value="1"/>
</dbReference>
<dbReference type="Proteomes" id="UP000533637">
    <property type="component" value="Unassembled WGS sequence"/>
</dbReference>
<reference evidence="2 3" key="1">
    <citation type="submission" date="2020-08" db="EMBL/GenBank/DDBJ databases">
        <title>Genomic Encyclopedia of Type Strains, Phase IV (KMG-IV): sequencing the most valuable type-strain genomes for metagenomic binning, comparative biology and taxonomic classification.</title>
        <authorList>
            <person name="Goeker M."/>
        </authorList>
    </citation>
    <scope>NUCLEOTIDE SEQUENCE [LARGE SCALE GENOMIC DNA]</scope>
    <source>
        <strain evidence="2 3">DSM 102983</strain>
    </source>
</reference>
<comment type="caution">
    <text evidence="2">The sequence shown here is derived from an EMBL/GenBank/DDBJ whole genome shotgun (WGS) entry which is preliminary data.</text>
</comment>
<dbReference type="Pfam" id="PF04471">
    <property type="entry name" value="Mrr_cat"/>
    <property type="match status" value="1"/>
</dbReference>
<dbReference type="EMBL" id="JACHOC010000014">
    <property type="protein sequence ID" value="MBB4625167.1"/>
    <property type="molecule type" value="Genomic_DNA"/>
</dbReference>
<evidence type="ECO:0000259" key="1">
    <source>
        <dbReference type="Pfam" id="PF04471"/>
    </source>
</evidence>
<accession>A0ABR6KWA2</accession>
<dbReference type="InterPro" id="IPR011856">
    <property type="entry name" value="tRNA_endonuc-like_dom_sf"/>
</dbReference>
<dbReference type="InterPro" id="IPR007560">
    <property type="entry name" value="Restrct_endonuc_IV_Mrr"/>
</dbReference>
<keyword evidence="3" id="KW-1185">Reference proteome</keyword>